<evidence type="ECO:0000313" key="3">
    <source>
        <dbReference type="Proteomes" id="UP000017246"/>
    </source>
</evidence>
<keyword evidence="3" id="KW-1185">Reference proteome</keyword>
<proteinExistence type="predicted"/>
<sequence>MDMCHNDDHHSPVSPTFSFWPPYKEEEDNEEKRTVFFSYRAQSAATTPARIAEGNGMKISHHNSSQPIAVDKGSRGFAGLAAPGTPTTSILTSSHKRLTDRPSALVSPLASLERSRSNNFRVSHLRMNPTTVGAPRALLKKPPPPLPPPPSPQPIPRLKSHSQPHPHNSAKNAMACSDLYLQSPSGTSNKKSYTSSIHVHVNPVAPPITLDLRQPTCQPNTASNPTINAFPQCSKLQDSHPKRTQHLFTFSRCPLDSRYRELRCMEGVVFQSTPAKSTKLSVEKEAFTNTEVPLPSPRITLESCAKRREEVISRTKECAMWNTRHDVLTNDVTILKTHEEVFPFMRGTGNIIQHSKEMTNDTPSLNRLRVVSLREGRVCEIVRPFSPSYAIISLENSQKASLSFHELTNSRAADSTPCIRLHESVVRHALLGQILGEPLANKSRNFPAPSPELKYDIPPDRITTPQSPYLTENTVYFEALGSHSTAFCPKESPLLNTKTEGVAVSPLKRGTTPTPKETMDRINKLRSILRVDEKFYPLQVDKCVQVEQPARRTLASWQISKECQVNQLPSDLWDTATISDTSTHSFNEHDDVVTNIVEDYGDCEPLPSFCGRPQPQENASFPLLMTRQEHRLRKPSSKFVRRRRRTKIPTVKMEDERDAEITSGAPFVASRAIRSMSVDERRCLPSAEQGSTFSANEFSPPVSAATSATRWEECINRVYARRRYHSVSNNTHIQSSRSKQTSRKSCTNDRKRLQDLRCSLMRQTFASAQRCKASQPN</sequence>
<dbReference type="Proteomes" id="UP000017246">
    <property type="component" value="Unassembled WGS sequence"/>
</dbReference>
<feature type="compositionally biased region" description="Pro residues" evidence="1">
    <location>
        <begin position="141"/>
        <end position="155"/>
    </location>
</feature>
<dbReference type="EMBL" id="LN902848">
    <property type="protein sequence ID" value="CDS43447.1"/>
    <property type="molecule type" value="Genomic_DNA"/>
</dbReference>
<protein>
    <submittedName>
        <fullName evidence="2">Uncharacterized protein</fullName>
    </submittedName>
</protein>
<organism evidence="2 3">
    <name type="scientific">Echinococcus multilocularis</name>
    <name type="common">Fox tapeworm</name>
    <dbReference type="NCBI Taxonomy" id="6211"/>
    <lineage>
        <taxon>Eukaryota</taxon>
        <taxon>Metazoa</taxon>
        <taxon>Spiralia</taxon>
        <taxon>Lophotrochozoa</taxon>
        <taxon>Platyhelminthes</taxon>
        <taxon>Cestoda</taxon>
        <taxon>Eucestoda</taxon>
        <taxon>Cyclophyllidea</taxon>
        <taxon>Taeniidae</taxon>
        <taxon>Echinococcus</taxon>
    </lineage>
</organism>
<evidence type="ECO:0000256" key="1">
    <source>
        <dbReference type="SAM" id="MobiDB-lite"/>
    </source>
</evidence>
<dbReference type="AlphaFoldDB" id="A0A068YMR0"/>
<dbReference type="OrthoDB" id="6238928at2759"/>
<gene>
    <name evidence="2" type="ORF">EmuJ_001121000</name>
</gene>
<accession>A0A068YMR0</accession>
<feature type="region of interest" description="Disordered" evidence="1">
    <location>
        <begin position="125"/>
        <end position="171"/>
    </location>
</feature>
<reference evidence="2" key="2">
    <citation type="submission" date="2015-11" db="EMBL/GenBank/DDBJ databases">
        <authorList>
            <person name="Zhang Y."/>
            <person name="Guo Z."/>
        </authorList>
    </citation>
    <scope>NUCLEOTIDE SEQUENCE</scope>
</reference>
<feature type="compositionally biased region" description="Low complexity" evidence="1">
    <location>
        <begin position="734"/>
        <end position="745"/>
    </location>
</feature>
<name>A0A068YMR0_ECHMU</name>
<feature type="region of interest" description="Disordered" evidence="1">
    <location>
        <begin position="729"/>
        <end position="749"/>
    </location>
</feature>
<dbReference type="OMA" id="RWEECIN"/>
<evidence type="ECO:0000313" key="2">
    <source>
        <dbReference type="EMBL" id="CDS43447.1"/>
    </source>
</evidence>
<reference evidence="2" key="1">
    <citation type="journal article" date="2013" name="Nature">
        <title>The genomes of four tapeworm species reveal adaptations to parasitism.</title>
        <authorList>
            <person name="Tsai I.J."/>
            <person name="Zarowiecki M."/>
            <person name="Holroyd N."/>
            <person name="Garciarrubio A."/>
            <person name="Sanchez-Flores A."/>
            <person name="Brooks K.L."/>
            <person name="Tracey A."/>
            <person name="Bobes R.J."/>
            <person name="Fragoso G."/>
            <person name="Sciutto E."/>
            <person name="Aslett M."/>
            <person name="Beasley H."/>
            <person name="Bennett H.M."/>
            <person name="Cai J."/>
            <person name="Camicia F."/>
            <person name="Clark R."/>
            <person name="Cucher M."/>
            <person name="De Silva N."/>
            <person name="Day T.A."/>
            <person name="Deplazes P."/>
            <person name="Estrada K."/>
            <person name="Fernandez C."/>
            <person name="Holland P.W."/>
            <person name="Hou J."/>
            <person name="Hu S."/>
            <person name="Huckvale T."/>
            <person name="Hung S.S."/>
            <person name="Kamenetzky L."/>
            <person name="Keane J.A."/>
            <person name="Kiss F."/>
            <person name="Koziol U."/>
            <person name="Lambert O."/>
            <person name="Liu K."/>
            <person name="Luo X."/>
            <person name="Luo Y."/>
            <person name="Macchiaroli N."/>
            <person name="Nichol S."/>
            <person name="Paps J."/>
            <person name="Parkinson J."/>
            <person name="Pouchkina-Stantcheva N."/>
            <person name="Riddiford N."/>
            <person name="Rosenzvit M."/>
            <person name="Salinas G."/>
            <person name="Wasmuth J.D."/>
            <person name="Zamanian M."/>
            <person name="Zheng Y."/>
            <person name="Cai X."/>
            <person name="Soberon X."/>
            <person name="Olson P.D."/>
            <person name="Laclette J.P."/>
            <person name="Brehm K."/>
            <person name="Berriman M."/>
            <person name="Garciarrubio A."/>
            <person name="Bobes R.J."/>
            <person name="Fragoso G."/>
            <person name="Sanchez-Flores A."/>
            <person name="Estrada K."/>
            <person name="Cevallos M.A."/>
            <person name="Morett E."/>
            <person name="Gonzalez V."/>
            <person name="Portillo T."/>
            <person name="Ochoa-Leyva A."/>
            <person name="Jose M.V."/>
            <person name="Sciutto E."/>
            <person name="Landa A."/>
            <person name="Jimenez L."/>
            <person name="Valdes V."/>
            <person name="Carrero J.C."/>
            <person name="Larralde C."/>
            <person name="Morales-Montor J."/>
            <person name="Limon-Lason J."/>
            <person name="Soberon X."/>
            <person name="Laclette J.P."/>
        </authorList>
    </citation>
    <scope>NUCLEOTIDE SEQUENCE [LARGE SCALE GENOMIC DNA]</scope>
</reference>